<feature type="non-terminal residue" evidence="2">
    <location>
        <position position="872"/>
    </location>
</feature>
<feature type="region of interest" description="Disordered" evidence="1">
    <location>
        <begin position="623"/>
        <end position="644"/>
    </location>
</feature>
<protein>
    <submittedName>
        <fullName evidence="2">Uncharacterized protein</fullName>
    </submittedName>
</protein>
<proteinExistence type="predicted"/>
<dbReference type="EMBL" id="CAUYUJ010020987">
    <property type="protein sequence ID" value="CAK0901831.1"/>
    <property type="molecule type" value="Genomic_DNA"/>
</dbReference>
<keyword evidence="3" id="KW-1185">Reference proteome</keyword>
<feature type="non-terminal residue" evidence="2">
    <location>
        <position position="1"/>
    </location>
</feature>
<evidence type="ECO:0000313" key="2">
    <source>
        <dbReference type="EMBL" id="CAK0901831.1"/>
    </source>
</evidence>
<feature type="compositionally biased region" description="Low complexity" evidence="1">
    <location>
        <begin position="274"/>
        <end position="293"/>
    </location>
</feature>
<organism evidence="2 3">
    <name type="scientific">Prorocentrum cordatum</name>
    <dbReference type="NCBI Taxonomy" id="2364126"/>
    <lineage>
        <taxon>Eukaryota</taxon>
        <taxon>Sar</taxon>
        <taxon>Alveolata</taxon>
        <taxon>Dinophyceae</taxon>
        <taxon>Prorocentrales</taxon>
        <taxon>Prorocentraceae</taxon>
        <taxon>Prorocentrum</taxon>
    </lineage>
</organism>
<feature type="region of interest" description="Disordered" evidence="1">
    <location>
        <begin position="268"/>
        <end position="293"/>
    </location>
</feature>
<evidence type="ECO:0000313" key="3">
    <source>
        <dbReference type="Proteomes" id="UP001189429"/>
    </source>
</evidence>
<accession>A0ABN9XPJ2</accession>
<sequence length="872" mass="94469">HFLVRSRKVGVKVWQCAFERFGEQIPRALGRGNNAGFEYILKNAPRSTADLKQLAWQTKALSGLASEGALAKTEFKWQIALTGEHFKPWVLNVMSEIMDSLGSIVLICEPRAIGDQMYDPSAVRNACWPSVKFDDFFDLVRPAFHEKASRACVMAFMKRGGFLVNAKDHAHWRAPGTQEADVQRKSICGLDEYLTAEGKRLHGLWTTGNLTAPPNIEELLQKEQTFVDNAFKARAKATAAPPRAQIAVKREVESPETRRFRTLASFSGTLDIDSSPSPAKRQAAAASSSSALAAPARGELEADLSQMLGADGVGPDLDEEAGAADFLGSKRRGGRRAGKEAPRRRPAAAPTMRKPSAAPMQRPSAAPKKKSPSVPSLPPAVLGGGRLVSTSHKSKLFSVEMPSFAEVAVMSDADVGRALREENGDFRCWVKSRRCTTSARAFTPLLNTSLTTADYYSCIWVIGCGVDQAQTHRVTGVSRKKVELLVPRIAEAAAWKSMQAADNFENSIGEVEMGAFACSVRRAGSATQDVHVGRGIMVADRATGTRAVFPAKGAALQKGAPPPPEDAEDVAPAMAKIDRERCLLNTDGAQIYEKKAKAAGILPKPEKIGIKSSRAALAKMCAKGPMKSKKGPMKTAKSSEAAKCAKGPMKSANIGVVKGSMHKRSYLGKRNESMRTQSQLFYENTPGLTPNLNAMGEFTKLFLDSCDPRQLFGKGNCQVIHKQHWRDMSACEDLETATEGWFCRPLPAPMVTAVLPKGELEPFLELANDAGENENPLVHYIDSIAGYADPIPPELGEKYKAAWKDNDYHQLPPPFGFKSAPPSHMTMQMCIFDGPDGTNNVIKHCILPNKAKAATFASMALGGVKKLVPAPQ</sequence>
<evidence type="ECO:0000256" key="1">
    <source>
        <dbReference type="SAM" id="MobiDB-lite"/>
    </source>
</evidence>
<dbReference type="Proteomes" id="UP001189429">
    <property type="component" value="Unassembled WGS sequence"/>
</dbReference>
<gene>
    <name evidence="2" type="ORF">PCOR1329_LOCUS78648</name>
</gene>
<feature type="region of interest" description="Disordered" evidence="1">
    <location>
        <begin position="309"/>
        <end position="385"/>
    </location>
</feature>
<comment type="caution">
    <text evidence="2">The sequence shown here is derived from an EMBL/GenBank/DDBJ whole genome shotgun (WGS) entry which is preliminary data.</text>
</comment>
<reference evidence="2" key="1">
    <citation type="submission" date="2023-10" db="EMBL/GenBank/DDBJ databases">
        <authorList>
            <person name="Chen Y."/>
            <person name="Shah S."/>
            <person name="Dougan E. K."/>
            <person name="Thang M."/>
            <person name="Chan C."/>
        </authorList>
    </citation>
    <scope>NUCLEOTIDE SEQUENCE [LARGE SCALE GENOMIC DNA]</scope>
</reference>
<name>A0ABN9XPJ2_9DINO</name>